<proteinExistence type="predicted"/>
<keyword evidence="2" id="KW-1185">Reference proteome</keyword>
<dbReference type="EMBL" id="UGQL01000001">
    <property type="protein sequence ID" value="STZ26517.1"/>
    <property type="molecule type" value="Genomic_DNA"/>
</dbReference>
<sequence length="76" mass="9205">MKRTLTFIQKSIKNIFIKSYSAFNNGFEHRIKRPVFTSIPKQRQSDYLKIHWVAYFKTSASFKFQSTLEHNYFSYL</sequence>
<organism evidence="1 2">
    <name type="scientific">Myroides odoratus</name>
    <name type="common">Flavobacterium odoratum</name>
    <dbReference type="NCBI Taxonomy" id="256"/>
    <lineage>
        <taxon>Bacteria</taxon>
        <taxon>Pseudomonadati</taxon>
        <taxon>Bacteroidota</taxon>
        <taxon>Flavobacteriia</taxon>
        <taxon>Flavobacteriales</taxon>
        <taxon>Flavobacteriaceae</taxon>
        <taxon>Myroides</taxon>
    </lineage>
</organism>
<protein>
    <submittedName>
        <fullName evidence="1">Uncharacterized protein</fullName>
    </submittedName>
</protein>
<name>A0A378RK30_MYROD</name>
<dbReference type="AlphaFoldDB" id="A0A378RK30"/>
<gene>
    <name evidence="1" type="ORF">NCTC11179_00032</name>
</gene>
<accession>A0A378RK30</accession>
<evidence type="ECO:0000313" key="1">
    <source>
        <dbReference type="EMBL" id="STZ26517.1"/>
    </source>
</evidence>
<reference evidence="1 2" key="1">
    <citation type="submission" date="2018-06" db="EMBL/GenBank/DDBJ databases">
        <authorList>
            <consortium name="Pathogen Informatics"/>
            <person name="Doyle S."/>
        </authorList>
    </citation>
    <scope>NUCLEOTIDE SEQUENCE [LARGE SCALE GENOMIC DNA]</scope>
    <source>
        <strain evidence="1 2">NCTC11179</strain>
    </source>
</reference>
<dbReference type="Proteomes" id="UP000255024">
    <property type="component" value="Unassembled WGS sequence"/>
</dbReference>
<evidence type="ECO:0000313" key="2">
    <source>
        <dbReference type="Proteomes" id="UP000255024"/>
    </source>
</evidence>